<feature type="transmembrane region" description="Helical" evidence="7">
    <location>
        <begin position="151"/>
        <end position="173"/>
    </location>
</feature>
<feature type="transmembrane region" description="Helical" evidence="7">
    <location>
        <begin position="185"/>
        <end position="209"/>
    </location>
</feature>
<comment type="subcellular location">
    <subcellularLocation>
        <location evidence="1">Cell membrane</location>
        <topology evidence="1">Multi-pass membrane protein</topology>
    </subcellularLocation>
</comment>
<dbReference type="Proteomes" id="UP000316213">
    <property type="component" value="Unassembled WGS sequence"/>
</dbReference>
<feature type="transmembrane region" description="Helical" evidence="7">
    <location>
        <begin position="459"/>
        <end position="476"/>
    </location>
</feature>
<evidence type="ECO:0000313" key="8">
    <source>
        <dbReference type="EMBL" id="TWT98807.1"/>
    </source>
</evidence>
<name>A0A5C6AH88_9BACT</name>
<accession>A0A5C6AH88</accession>
<feature type="transmembrane region" description="Helical" evidence="7">
    <location>
        <begin position="251"/>
        <end position="269"/>
    </location>
</feature>
<keyword evidence="3 7" id="KW-0812">Transmembrane</keyword>
<feature type="transmembrane region" description="Helical" evidence="7">
    <location>
        <begin position="394"/>
        <end position="416"/>
    </location>
</feature>
<dbReference type="PANTHER" id="PTHR30250">
    <property type="entry name" value="PST FAMILY PREDICTED COLANIC ACID TRANSPORTER"/>
    <property type="match status" value="1"/>
</dbReference>
<feature type="transmembrane region" description="Helical" evidence="7">
    <location>
        <begin position="215"/>
        <end position="239"/>
    </location>
</feature>
<evidence type="ECO:0000256" key="4">
    <source>
        <dbReference type="ARBA" id="ARBA00022989"/>
    </source>
</evidence>
<evidence type="ECO:0000256" key="5">
    <source>
        <dbReference type="ARBA" id="ARBA00023136"/>
    </source>
</evidence>
<feature type="compositionally biased region" description="Polar residues" evidence="6">
    <location>
        <begin position="29"/>
        <end position="38"/>
    </location>
</feature>
<evidence type="ECO:0000256" key="2">
    <source>
        <dbReference type="ARBA" id="ARBA00022475"/>
    </source>
</evidence>
<dbReference type="InterPro" id="IPR050833">
    <property type="entry name" value="Poly_Biosynth_Transport"/>
</dbReference>
<evidence type="ECO:0000256" key="7">
    <source>
        <dbReference type="SAM" id="Phobius"/>
    </source>
</evidence>
<dbReference type="AlphaFoldDB" id="A0A5C6AH88"/>
<dbReference type="EMBL" id="SJPM01000003">
    <property type="protein sequence ID" value="TWT98807.1"/>
    <property type="molecule type" value="Genomic_DNA"/>
</dbReference>
<dbReference type="GO" id="GO:0005886">
    <property type="term" value="C:plasma membrane"/>
    <property type="evidence" value="ECO:0007669"/>
    <property type="project" value="UniProtKB-SubCell"/>
</dbReference>
<feature type="region of interest" description="Disordered" evidence="6">
    <location>
        <begin position="29"/>
        <end position="72"/>
    </location>
</feature>
<proteinExistence type="predicted"/>
<evidence type="ECO:0000313" key="9">
    <source>
        <dbReference type="Proteomes" id="UP000316213"/>
    </source>
</evidence>
<sequence length="514" mass="54562">MGGNLAGSNRAKFSKANYTFAVMPINPSSAAITTSPETNRGAETDATTDIRSNTASSGSANAGGRSEHFAGENRVTDERQGIDWTRDDWSVDAPPPPITPAIPGGLFQRFGSFIQTVGFAFAIVGLQMAQGILLARLLGPEGRGQYATAVLYVQILLYIGLFGGLEVICRYAAEGNSDIVRLRRAAMWLGITTGAITTVGVLACNVFALPADKQFLMPLGCLCGLSMIGQHVMLIMTAIDRGSGHYTAYNVRRFIAAAAFPALLLIAAVVSEVTLAMACVLFVAASLISIATCLIGLPRPLVGPSEPPVGRLLSESRPYGFSMLVTDLFDRMDLLLVMWLVPLITQGFYAAMVPVVYPLTVIPNTLGIFLFNAGADQRRSLTTQDVHRVLGGSIAIQTLSTIAFMMVIGPLVRFIYGEEFTPAVEFAIWLAPVSAIKGILQGLDSYVKGRGRPLAPIRCRIAAAILMLAITGWLLPTEGAIAIAKAALVGQVVCLIWLSAIIYGDVSASKNSSG</sequence>
<feature type="transmembrane region" description="Helical" evidence="7">
    <location>
        <begin position="482"/>
        <end position="503"/>
    </location>
</feature>
<gene>
    <name evidence="8" type="ORF">Pla100_19730</name>
</gene>
<feature type="transmembrane region" description="Helical" evidence="7">
    <location>
        <begin position="117"/>
        <end position="139"/>
    </location>
</feature>
<evidence type="ECO:0000256" key="3">
    <source>
        <dbReference type="ARBA" id="ARBA00022692"/>
    </source>
</evidence>
<feature type="compositionally biased region" description="Low complexity" evidence="6">
    <location>
        <begin position="51"/>
        <end position="64"/>
    </location>
</feature>
<evidence type="ECO:0000256" key="1">
    <source>
        <dbReference type="ARBA" id="ARBA00004651"/>
    </source>
</evidence>
<keyword evidence="9" id="KW-1185">Reference proteome</keyword>
<feature type="transmembrane region" description="Helical" evidence="7">
    <location>
        <begin position="355"/>
        <end position="373"/>
    </location>
</feature>
<keyword evidence="5 7" id="KW-0472">Membrane</keyword>
<reference evidence="8 9" key="1">
    <citation type="submission" date="2019-02" db="EMBL/GenBank/DDBJ databases">
        <title>Deep-cultivation of Planctomycetes and their phenomic and genomic characterization uncovers novel biology.</title>
        <authorList>
            <person name="Wiegand S."/>
            <person name="Jogler M."/>
            <person name="Boedeker C."/>
            <person name="Pinto D."/>
            <person name="Vollmers J."/>
            <person name="Rivas-Marin E."/>
            <person name="Kohn T."/>
            <person name="Peeters S.H."/>
            <person name="Heuer A."/>
            <person name="Rast P."/>
            <person name="Oberbeckmann S."/>
            <person name="Bunk B."/>
            <person name="Jeske O."/>
            <person name="Meyerdierks A."/>
            <person name="Storesund J.E."/>
            <person name="Kallscheuer N."/>
            <person name="Luecker S."/>
            <person name="Lage O.M."/>
            <person name="Pohl T."/>
            <person name="Merkel B.J."/>
            <person name="Hornburger P."/>
            <person name="Mueller R.-W."/>
            <person name="Bruemmer F."/>
            <person name="Labrenz M."/>
            <person name="Spormann A.M."/>
            <person name="Op Den Camp H."/>
            <person name="Overmann J."/>
            <person name="Amann R."/>
            <person name="Jetten M.S.M."/>
            <person name="Mascher T."/>
            <person name="Medema M.H."/>
            <person name="Devos D.P."/>
            <person name="Kaster A.-K."/>
            <person name="Ovreas L."/>
            <person name="Rohde M."/>
            <person name="Galperin M.Y."/>
            <person name="Jogler C."/>
        </authorList>
    </citation>
    <scope>NUCLEOTIDE SEQUENCE [LARGE SCALE GENOMIC DNA]</scope>
    <source>
        <strain evidence="8 9">Pla100</strain>
    </source>
</reference>
<comment type="caution">
    <text evidence="8">The sequence shown here is derived from an EMBL/GenBank/DDBJ whole genome shotgun (WGS) entry which is preliminary data.</text>
</comment>
<keyword evidence="2" id="KW-1003">Cell membrane</keyword>
<protein>
    <submittedName>
        <fullName evidence="8">Polysaccharide biosynthesis protein</fullName>
    </submittedName>
</protein>
<dbReference type="PANTHER" id="PTHR30250:SF11">
    <property type="entry name" value="O-ANTIGEN TRANSPORTER-RELATED"/>
    <property type="match status" value="1"/>
</dbReference>
<keyword evidence="4 7" id="KW-1133">Transmembrane helix</keyword>
<evidence type="ECO:0000256" key="6">
    <source>
        <dbReference type="SAM" id="MobiDB-lite"/>
    </source>
</evidence>
<organism evidence="8 9">
    <name type="scientific">Neorhodopirellula pilleata</name>
    <dbReference type="NCBI Taxonomy" id="2714738"/>
    <lineage>
        <taxon>Bacteria</taxon>
        <taxon>Pseudomonadati</taxon>
        <taxon>Planctomycetota</taxon>
        <taxon>Planctomycetia</taxon>
        <taxon>Pirellulales</taxon>
        <taxon>Pirellulaceae</taxon>
        <taxon>Neorhodopirellula</taxon>
    </lineage>
</organism>
<dbReference type="Pfam" id="PF13440">
    <property type="entry name" value="Polysacc_synt_3"/>
    <property type="match status" value="1"/>
</dbReference>
<feature type="transmembrane region" description="Helical" evidence="7">
    <location>
        <begin position="275"/>
        <end position="297"/>
    </location>
</feature>